<feature type="transmembrane region" description="Helical" evidence="1">
    <location>
        <begin position="54"/>
        <end position="77"/>
    </location>
</feature>
<keyword evidence="1" id="KW-0812">Transmembrane</keyword>
<evidence type="ECO:0008006" key="4">
    <source>
        <dbReference type="Google" id="ProtNLM"/>
    </source>
</evidence>
<gene>
    <name evidence="2" type="ORF">JHK62_02895</name>
</gene>
<evidence type="ECO:0000313" key="3">
    <source>
        <dbReference type="Proteomes" id="UP000653045"/>
    </source>
</evidence>
<feature type="transmembrane region" description="Helical" evidence="1">
    <location>
        <begin position="133"/>
        <end position="154"/>
    </location>
</feature>
<proteinExistence type="predicted"/>
<comment type="caution">
    <text evidence="2">The sequence shown here is derived from an EMBL/GenBank/DDBJ whole genome shotgun (WGS) entry which is preliminary data.</text>
</comment>
<evidence type="ECO:0000313" key="2">
    <source>
        <dbReference type="EMBL" id="MBJ8325628.1"/>
    </source>
</evidence>
<feature type="transmembrane region" description="Helical" evidence="1">
    <location>
        <begin position="159"/>
        <end position="179"/>
    </location>
</feature>
<feature type="transmembrane region" description="Helical" evidence="1">
    <location>
        <begin position="185"/>
        <end position="204"/>
    </location>
</feature>
<keyword evidence="1" id="KW-1133">Transmembrane helix</keyword>
<accession>A0ABS0ZHZ5</accession>
<reference evidence="2 3" key="1">
    <citation type="journal article" date="2021" name="Int. J. Syst. Evol. Microbiol.">
        <title>Streptococcus vicugnae sp. nov., isolated from faeces of alpacas (Vicugna pacos) and cattle (Bos taurus), Streptococcus zalophi sp. nov., and Streptococcus pacificus sp. nov., isolated from respiratory tract of California sea lions (Zalophus californianus).</title>
        <authorList>
            <person name="Volokhov D.V."/>
            <person name="Zagorodnyaya T.A."/>
            <person name="Shen Z."/>
            <person name="Blom J."/>
            <person name="Furtak V.A."/>
            <person name="Eisenberg T."/>
            <person name="Fan P."/>
            <person name="Jeong K.C."/>
            <person name="Gao Y."/>
            <person name="Zhang S."/>
            <person name="Amselle M."/>
        </authorList>
    </citation>
    <scope>NUCLEOTIDE SEQUENCE [LARGE SCALE GENOMIC DNA]</scope>
    <source>
        <strain evidence="2 3">CSL7591</strain>
    </source>
</reference>
<keyword evidence="1" id="KW-0472">Membrane</keyword>
<dbReference type="PROSITE" id="PS51257">
    <property type="entry name" value="PROKAR_LIPOPROTEIN"/>
    <property type="match status" value="1"/>
</dbReference>
<keyword evidence="3" id="KW-1185">Reference proteome</keyword>
<dbReference type="RefSeq" id="WP_199575172.1">
    <property type="nucleotide sequence ID" value="NZ_JAENBO010000001.1"/>
</dbReference>
<sequence>MTHLKKRPFITYSILWLLGFALLMVSCILIVLTLPMPSTQASGVLLWAKQHQLTLQFADELLVFSAPTLLAAVLFFYEKIKKCKPVLSSLMLALFLVLTIGILYTVFSLGRLVYPVNGLSLTPELALMAASQVFAGLHLMALALVPCVIIVAIINNSRIVMFLSVLTSLAQIVGTYYAAEVSVPLVIIAMFVLSIWAVVVLTRLKPYFD</sequence>
<dbReference type="Proteomes" id="UP000653045">
    <property type="component" value="Unassembled WGS sequence"/>
</dbReference>
<organism evidence="2 3">
    <name type="scientific">Streptococcus pacificus</name>
    <dbReference type="NCBI Taxonomy" id="2740577"/>
    <lineage>
        <taxon>Bacteria</taxon>
        <taxon>Bacillati</taxon>
        <taxon>Bacillota</taxon>
        <taxon>Bacilli</taxon>
        <taxon>Lactobacillales</taxon>
        <taxon>Streptococcaceae</taxon>
        <taxon>Streptococcus</taxon>
    </lineage>
</organism>
<name>A0ABS0ZHZ5_9STRE</name>
<protein>
    <recommendedName>
        <fullName evidence="4">DUF4386 domain-containing protein</fullName>
    </recommendedName>
</protein>
<evidence type="ECO:0000256" key="1">
    <source>
        <dbReference type="SAM" id="Phobius"/>
    </source>
</evidence>
<feature type="transmembrane region" description="Helical" evidence="1">
    <location>
        <begin position="12"/>
        <end position="34"/>
    </location>
</feature>
<dbReference type="EMBL" id="JAENBO010000001">
    <property type="protein sequence ID" value="MBJ8325628.1"/>
    <property type="molecule type" value="Genomic_DNA"/>
</dbReference>
<feature type="transmembrane region" description="Helical" evidence="1">
    <location>
        <begin position="89"/>
        <end position="113"/>
    </location>
</feature>